<evidence type="ECO:0000313" key="2">
    <source>
        <dbReference type="EMBL" id="RNA44460.1"/>
    </source>
</evidence>
<dbReference type="Proteomes" id="UP000276133">
    <property type="component" value="Unassembled WGS sequence"/>
</dbReference>
<proteinExistence type="predicted"/>
<keyword evidence="3" id="KW-1185">Reference proteome</keyword>
<reference evidence="2 3" key="1">
    <citation type="journal article" date="2018" name="Sci. Rep.">
        <title>Genomic signatures of local adaptation to the degree of environmental predictability in rotifers.</title>
        <authorList>
            <person name="Franch-Gras L."/>
            <person name="Hahn C."/>
            <person name="Garcia-Roger E.M."/>
            <person name="Carmona M.J."/>
            <person name="Serra M."/>
            <person name="Gomez A."/>
        </authorList>
    </citation>
    <scope>NUCLEOTIDE SEQUENCE [LARGE SCALE GENOMIC DNA]</scope>
    <source>
        <strain evidence="2">HYR1</strain>
    </source>
</reference>
<evidence type="ECO:0000313" key="3">
    <source>
        <dbReference type="Proteomes" id="UP000276133"/>
    </source>
</evidence>
<sequence>MTTNYIISALMVSYFQIGILEVFSIGDKKAYLQLKHEASKSVRIKSLEHFWKDLRKSLGICCYKSDN</sequence>
<name>A0A3M7T9D2_BRAPC</name>
<organism evidence="2 3">
    <name type="scientific">Brachionus plicatilis</name>
    <name type="common">Marine rotifer</name>
    <name type="synonym">Brachionus muelleri</name>
    <dbReference type="NCBI Taxonomy" id="10195"/>
    <lineage>
        <taxon>Eukaryota</taxon>
        <taxon>Metazoa</taxon>
        <taxon>Spiralia</taxon>
        <taxon>Gnathifera</taxon>
        <taxon>Rotifera</taxon>
        <taxon>Eurotatoria</taxon>
        <taxon>Monogononta</taxon>
        <taxon>Pseudotrocha</taxon>
        <taxon>Ploima</taxon>
        <taxon>Brachionidae</taxon>
        <taxon>Brachionus</taxon>
    </lineage>
</organism>
<dbReference type="AlphaFoldDB" id="A0A3M7T9D2"/>
<feature type="transmembrane region" description="Helical" evidence="1">
    <location>
        <begin position="6"/>
        <end position="26"/>
    </location>
</feature>
<evidence type="ECO:0000256" key="1">
    <source>
        <dbReference type="SAM" id="Phobius"/>
    </source>
</evidence>
<protein>
    <submittedName>
        <fullName evidence="2">Uncharacterized protein</fullName>
    </submittedName>
</protein>
<comment type="caution">
    <text evidence="2">The sequence shown here is derived from an EMBL/GenBank/DDBJ whole genome shotgun (WGS) entry which is preliminary data.</text>
</comment>
<keyword evidence="1" id="KW-0472">Membrane</keyword>
<gene>
    <name evidence="2" type="ORF">BpHYR1_002105</name>
</gene>
<dbReference type="EMBL" id="REGN01000100">
    <property type="protein sequence ID" value="RNA44460.1"/>
    <property type="molecule type" value="Genomic_DNA"/>
</dbReference>
<accession>A0A3M7T9D2</accession>
<keyword evidence="1" id="KW-0812">Transmembrane</keyword>
<keyword evidence="1" id="KW-1133">Transmembrane helix</keyword>